<feature type="compositionally biased region" description="Low complexity" evidence="8">
    <location>
        <begin position="250"/>
        <end position="261"/>
    </location>
</feature>
<accession>A0AAD6FX96</accession>
<dbReference type="InterPro" id="IPR009057">
    <property type="entry name" value="Homeodomain-like_sf"/>
</dbReference>
<feature type="region of interest" description="Disordered" evidence="8">
    <location>
        <begin position="228"/>
        <end position="315"/>
    </location>
</feature>
<evidence type="ECO:0000256" key="1">
    <source>
        <dbReference type="ARBA" id="ARBA00004123"/>
    </source>
</evidence>
<comment type="similarity">
    <text evidence="2">Belongs to the engrailed homeobox family.</text>
</comment>
<dbReference type="SUPFAM" id="SSF46689">
    <property type="entry name" value="Homeodomain-like"/>
    <property type="match status" value="1"/>
</dbReference>
<dbReference type="InterPro" id="IPR050720">
    <property type="entry name" value="Engrailed_Homeobox_TFs"/>
</dbReference>
<feature type="compositionally biased region" description="Polar residues" evidence="8">
    <location>
        <begin position="278"/>
        <end position="315"/>
    </location>
</feature>
<dbReference type="AlphaFoldDB" id="A0AAD6FX96"/>
<keyword evidence="11" id="KW-1185">Reference proteome</keyword>
<keyword evidence="5 6" id="KW-0539">Nucleus</keyword>
<dbReference type="GO" id="GO:0016586">
    <property type="term" value="C:RSC-type complex"/>
    <property type="evidence" value="ECO:0007669"/>
    <property type="project" value="TreeGrafter"/>
</dbReference>
<name>A0AAD6FX96_9EURO</name>
<dbReference type="FunFam" id="1.10.10.60:FF:000171">
    <property type="entry name" value="Homeobox transcription factor"/>
    <property type="match status" value="1"/>
</dbReference>
<evidence type="ECO:0000256" key="3">
    <source>
        <dbReference type="ARBA" id="ARBA00023125"/>
    </source>
</evidence>
<feature type="region of interest" description="Disordered" evidence="8">
    <location>
        <begin position="118"/>
        <end position="216"/>
    </location>
</feature>
<dbReference type="InterPro" id="IPR017970">
    <property type="entry name" value="Homeobox_CS"/>
</dbReference>
<feature type="DNA-binding region" description="Homeobox" evidence="6">
    <location>
        <begin position="67"/>
        <end position="126"/>
    </location>
</feature>
<comment type="subcellular location">
    <subcellularLocation>
        <location evidence="1 6 7">Nucleus</location>
    </subcellularLocation>
</comment>
<evidence type="ECO:0000256" key="2">
    <source>
        <dbReference type="ARBA" id="ARBA00010896"/>
    </source>
</evidence>
<sequence length="711" mass="77593">MSYIHPSWNYQAHPGLPMEHAMAYDPAMVPPPMMHHHPIDGYLYPHPPMEMLDYYHQPIMDYDEYTENLSRPRLTKEQVETLEAQFQAHPKPSSNVKRQLAAQTNLSLPRVANWFQNRRAKAKQQKRQEEFEKMQKAKTEAEEAARQKSETIDQLSESRQASAVKEESEEFTTPKPETTTAASTATTSTSENSKEDGKTKKHQKTKSESAREATFASLQRALNAACAARDRFTGRRGSKHESTQEDEAISPTSMAPPSTTPKHQESKTQTAYGAGYSDWQNNEESTSWASSHGQAETTSCQTIAEVPSSSHSVPQNVEAFAGAQYHAQNEQWAQHSKNQLPGDGSIDYNNMQYPMALQTPDISVTRRESSGALTALDGIGIHTGESGMPQSLGRGGGASWKEAGKELDLAARRKRPRPAAIGTSNARSLAAPTSMSSLSPTSRVPSSAGAGNSMRHSKSAQCLNTRYAGVRKASAAQRSPLNFTFAESGSMKASKADMLRPSVSSTTLAPPTPLTPQDFQHFLPASPTDSNYCLSAHSTTQFFPSSQPMQVNIASPPTTPLDIYSPFPYQHVAPPMSAPAQVSAFPEYVSCDPVPMTARSWADTSSISSPDFQSGLQVPHSTTVSPIGFESAVDHSGHAFGMEPVSGSPSLIYSVEDADLQGSADGGERKQTEFMMNDYEQHDPRFVAQHMGHKTKAYGFANNTTPGHYPS</sequence>
<evidence type="ECO:0000313" key="11">
    <source>
        <dbReference type="Proteomes" id="UP001213681"/>
    </source>
</evidence>
<reference evidence="10" key="1">
    <citation type="submission" date="2022-12" db="EMBL/GenBank/DDBJ databases">
        <authorList>
            <person name="Petersen C."/>
        </authorList>
    </citation>
    <scope>NUCLEOTIDE SEQUENCE</scope>
    <source>
        <strain evidence="10">IBT 16125</strain>
    </source>
</reference>
<dbReference type="Gene3D" id="1.10.10.60">
    <property type="entry name" value="Homeodomain-like"/>
    <property type="match status" value="1"/>
</dbReference>
<dbReference type="Pfam" id="PF00046">
    <property type="entry name" value="Homeodomain"/>
    <property type="match status" value="1"/>
</dbReference>
<dbReference type="GO" id="GO:0003677">
    <property type="term" value="F:DNA binding"/>
    <property type="evidence" value="ECO:0007669"/>
    <property type="project" value="UniProtKB-UniRule"/>
</dbReference>
<dbReference type="CDD" id="cd00086">
    <property type="entry name" value="homeodomain"/>
    <property type="match status" value="1"/>
</dbReference>
<feature type="region of interest" description="Disordered" evidence="8">
    <location>
        <begin position="379"/>
        <end position="459"/>
    </location>
</feature>
<evidence type="ECO:0000259" key="9">
    <source>
        <dbReference type="PROSITE" id="PS50071"/>
    </source>
</evidence>
<evidence type="ECO:0000256" key="5">
    <source>
        <dbReference type="ARBA" id="ARBA00023242"/>
    </source>
</evidence>
<dbReference type="PROSITE" id="PS50071">
    <property type="entry name" value="HOMEOBOX_2"/>
    <property type="match status" value="1"/>
</dbReference>
<dbReference type="SMART" id="SM00389">
    <property type="entry name" value="HOX"/>
    <property type="match status" value="1"/>
</dbReference>
<keyword evidence="3 6" id="KW-0238">DNA-binding</keyword>
<evidence type="ECO:0000256" key="4">
    <source>
        <dbReference type="ARBA" id="ARBA00023155"/>
    </source>
</evidence>
<proteinExistence type="inferred from homology"/>
<evidence type="ECO:0000256" key="8">
    <source>
        <dbReference type="SAM" id="MobiDB-lite"/>
    </source>
</evidence>
<dbReference type="PANTHER" id="PTHR24341:SF6">
    <property type="entry name" value="HOMEOBOX PROTEIN INVECTED"/>
    <property type="match status" value="1"/>
</dbReference>
<evidence type="ECO:0000313" key="10">
    <source>
        <dbReference type="EMBL" id="KAJ5432752.1"/>
    </source>
</evidence>
<feature type="compositionally biased region" description="Basic and acidic residues" evidence="8">
    <location>
        <begin position="228"/>
        <end position="243"/>
    </location>
</feature>
<dbReference type="GeneID" id="81605533"/>
<feature type="compositionally biased region" description="Basic and acidic residues" evidence="8">
    <location>
        <begin position="402"/>
        <end position="411"/>
    </location>
</feature>
<feature type="compositionally biased region" description="Low complexity" evidence="8">
    <location>
        <begin position="428"/>
        <end position="448"/>
    </location>
</feature>
<dbReference type="EMBL" id="JAPVEA010000009">
    <property type="protein sequence ID" value="KAJ5432752.1"/>
    <property type="molecule type" value="Genomic_DNA"/>
</dbReference>
<dbReference type="Proteomes" id="UP001213681">
    <property type="component" value="Unassembled WGS sequence"/>
</dbReference>
<evidence type="ECO:0000256" key="7">
    <source>
        <dbReference type="RuleBase" id="RU000682"/>
    </source>
</evidence>
<feature type="domain" description="Homeobox" evidence="9">
    <location>
        <begin position="65"/>
        <end position="125"/>
    </location>
</feature>
<dbReference type="RefSeq" id="XP_056760044.1">
    <property type="nucleotide sequence ID" value="XM_056915290.1"/>
</dbReference>
<reference evidence="10" key="2">
    <citation type="journal article" date="2023" name="IMA Fungus">
        <title>Comparative genomic study of the Penicillium genus elucidates a diverse pangenome and 15 lateral gene transfer events.</title>
        <authorList>
            <person name="Petersen C."/>
            <person name="Sorensen T."/>
            <person name="Nielsen M.R."/>
            <person name="Sondergaard T.E."/>
            <person name="Sorensen J.L."/>
            <person name="Fitzpatrick D.A."/>
            <person name="Frisvad J.C."/>
            <person name="Nielsen K.L."/>
        </authorList>
    </citation>
    <scope>NUCLEOTIDE SEQUENCE</scope>
    <source>
        <strain evidence="10">IBT 16125</strain>
    </source>
</reference>
<feature type="compositionally biased region" description="Polar residues" evidence="8">
    <location>
        <begin position="152"/>
        <end position="161"/>
    </location>
</feature>
<comment type="caution">
    <text evidence="10">The sequence shown here is derived from an EMBL/GenBank/DDBJ whole genome shotgun (WGS) entry which is preliminary data.</text>
</comment>
<dbReference type="InterPro" id="IPR001356">
    <property type="entry name" value="HD"/>
</dbReference>
<dbReference type="PANTHER" id="PTHR24341">
    <property type="entry name" value="HOMEOBOX PROTEIN ENGRAILED"/>
    <property type="match status" value="1"/>
</dbReference>
<evidence type="ECO:0000256" key="6">
    <source>
        <dbReference type="PROSITE-ProRule" id="PRU00108"/>
    </source>
</evidence>
<feature type="compositionally biased region" description="Basic and acidic residues" evidence="8">
    <location>
        <begin position="126"/>
        <end position="151"/>
    </location>
</feature>
<dbReference type="GO" id="GO:0000981">
    <property type="term" value="F:DNA-binding transcription factor activity, RNA polymerase II-specific"/>
    <property type="evidence" value="ECO:0007669"/>
    <property type="project" value="InterPro"/>
</dbReference>
<gene>
    <name evidence="10" type="ORF">N7458_011908</name>
</gene>
<protein>
    <recommendedName>
        <fullName evidence="9">Homeobox domain-containing protein</fullName>
    </recommendedName>
</protein>
<organism evidence="10 11">
    <name type="scientific">Penicillium daleae</name>
    <dbReference type="NCBI Taxonomy" id="63821"/>
    <lineage>
        <taxon>Eukaryota</taxon>
        <taxon>Fungi</taxon>
        <taxon>Dikarya</taxon>
        <taxon>Ascomycota</taxon>
        <taxon>Pezizomycotina</taxon>
        <taxon>Eurotiomycetes</taxon>
        <taxon>Eurotiomycetidae</taxon>
        <taxon>Eurotiales</taxon>
        <taxon>Aspergillaceae</taxon>
        <taxon>Penicillium</taxon>
    </lineage>
</organism>
<feature type="compositionally biased region" description="Low complexity" evidence="8">
    <location>
        <begin position="171"/>
        <end position="191"/>
    </location>
</feature>
<keyword evidence="4 6" id="KW-0371">Homeobox</keyword>
<dbReference type="PROSITE" id="PS00027">
    <property type="entry name" value="HOMEOBOX_1"/>
    <property type="match status" value="1"/>
</dbReference>